<dbReference type="Proteomes" id="UP000199169">
    <property type="component" value="Unassembled WGS sequence"/>
</dbReference>
<sequence>MKPMLVDTDILSRYFRSDQAVVTRFGSYVERHGAINLSIIVGGR</sequence>
<organism evidence="1 2">
    <name type="scientific">Candidatus Accumulibacter aalborgensis</name>
    <dbReference type="NCBI Taxonomy" id="1860102"/>
    <lineage>
        <taxon>Bacteria</taxon>
        <taxon>Pseudomonadati</taxon>
        <taxon>Pseudomonadota</taxon>
        <taxon>Betaproteobacteria</taxon>
        <taxon>Candidatus Accumulibacter</taxon>
    </lineage>
</organism>
<dbReference type="RefSeq" id="WP_281193200.1">
    <property type="nucleotide sequence ID" value="NZ_FLQX01000127.1"/>
</dbReference>
<reference evidence="1 2" key="1">
    <citation type="submission" date="2016-06" db="EMBL/GenBank/DDBJ databases">
        <authorList>
            <person name="Kjaerup R.B."/>
            <person name="Dalgaard T.S."/>
            <person name="Juul-Madsen H.R."/>
        </authorList>
    </citation>
    <scope>NUCLEOTIDE SEQUENCE [LARGE SCALE GENOMIC DNA]</scope>
    <source>
        <strain evidence="1">3</strain>
    </source>
</reference>
<gene>
    <name evidence="1" type="ORF">ACCAA_50029</name>
</gene>
<protein>
    <submittedName>
        <fullName evidence="1">PilT protein domain protein</fullName>
    </submittedName>
</protein>
<evidence type="ECO:0000313" key="2">
    <source>
        <dbReference type="Proteomes" id="UP000199169"/>
    </source>
</evidence>
<keyword evidence="2" id="KW-1185">Reference proteome</keyword>
<proteinExistence type="predicted"/>
<name>A0A1A8XSS9_9PROT</name>
<evidence type="ECO:0000313" key="1">
    <source>
        <dbReference type="EMBL" id="SBT07771.1"/>
    </source>
</evidence>
<dbReference type="STRING" id="1860102.ACCAA_50029"/>
<accession>A0A1A8XSS9</accession>
<dbReference type="AlphaFoldDB" id="A0A1A8XSS9"/>
<dbReference type="EMBL" id="FLQX01000127">
    <property type="protein sequence ID" value="SBT07771.1"/>
    <property type="molecule type" value="Genomic_DNA"/>
</dbReference>